<keyword evidence="2" id="KW-1185">Reference proteome</keyword>
<proteinExistence type="predicted"/>
<evidence type="ECO:0000313" key="1">
    <source>
        <dbReference type="EMBL" id="KAI0520330.1"/>
    </source>
</evidence>
<reference evidence="1" key="1">
    <citation type="journal article" date="2022" name="Front. Genet.">
        <title>Chromosome-Scale Assembly of the Dendrobium nobile Genome Provides Insights Into the Molecular Mechanism of the Biosynthesis of the Medicinal Active Ingredient of Dendrobium.</title>
        <authorList>
            <person name="Xu Q."/>
            <person name="Niu S.-C."/>
            <person name="Li K.-L."/>
            <person name="Zheng P.-J."/>
            <person name="Zhang X.-J."/>
            <person name="Jia Y."/>
            <person name="Liu Y."/>
            <person name="Niu Y.-X."/>
            <person name="Yu L.-H."/>
            <person name="Chen D.-F."/>
            <person name="Zhang G.-Q."/>
        </authorList>
    </citation>
    <scope>NUCLEOTIDE SEQUENCE</scope>
    <source>
        <tissue evidence="1">Leaf</tissue>
    </source>
</reference>
<sequence>MIYTLFGLLNSVIKISFGTTSLLLHKTMSGSRSCKKVVPNEAQISNLFQIFYLDSFGFRSNHFFCR</sequence>
<dbReference type="AlphaFoldDB" id="A0A8T3BV41"/>
<accession>A0A8T3BV41</accession>
<gene>
    <name evidence="1" type="ORF">KFK09_007802</name>
</gene>
<name>A0A8T3BV41_DENNO</name>
<comment type="caution">
    <text evidence="1">The sequence shown here is derived from an EMBL/GenBank/DDBJ whole genome shotgun (WGS) entry which is preliminary data.</text>
</comment>
<protein>
    <submittedName>
        <fullName evidence="1">Uncharacterized protein</fullName>
    </submittedName>
</protein>
<evidence type="ECO:0000313" key="2">
    <source>
        <dbReference type="Proteomes" id="UP000829196"/>
    </source>
</evidence>
<dbReference type="Proteomes" id="UP000829196">
    <property type="component" value="Unassembled WGS sequence"/>
</dbReference>
<organism evidence="1 2">
    <name type="scientific">Dendrobium nobile</name>
    <name type="common">Orchid</name>
    <dbReference type="NCBI Taxonomy" id="94219"/>
    <lineage>
        <taxon>Eukaryota</taxon>
        <taxon>Viridiplantae</taxon>
        <taxon>Streptophyta</taxon>
        <taxon>Embryophyta</taxon>
        <taxon>Tracheophyta</taxon>
        <taxon>Spermatophyta</taxon>
        <taxon>Magnoliopsida</taxon>
        <taxon>Liliopsida</taxon>
        <taxon>Asparagales</taxon>
        <taxon>Orchidaceae</taxon>
        <taxon>Epidendroideae</taxon>
        <taxon>Malaxideae</taxon>
        <taxon>Dendrobiinae</taxon>
        <taxon>Dendrobium</taxon>
    </lineage>
</organism>
<dbReference type="EMBL" id="JAGYWB010000006">
    <property type="protein sequence ID" value="KAI0520330.1"/>
    <property type="molecule type" value="Genomic_DNA"/>
</dbReference>